<dbReference type="InterPro" id="IPR001387">
    <property type="entry name" value="Cro/C1-type_HTH"/>
</dbReference>
<dbReference type="SMART" id="SM00530">
    <property type="entry name" value="HTH_XRE"/>
    <property type="match status" value="1"/>
</dbReference>
<dbReference type="Pfam" id="PF01381">
    <property type="entry name" value="HTH_3"/>
    <property type="match status" value="1"/>
</dbReference>
<gene>
    <name evidence="2" type="ORF">NCTC12026_00705</name>
</gene>
<proteinExistence type="predicted"/>
<name>A0A379G062_9GAMM</name>
<sequence>MIKNKILLRKEVGLFLRDARVNSSLTGEQLGKMLHISQQQVSRYERGITSISIENLDALLNMLGKDWSEFFFKVIANYSDEIAEIKRQDNFLFQDKKSKYSYYEKLKLRSISEF</sequence>
<dbReference type="RefSeq" id="WP_006815999.1">
    <property type="nucleotide sequence ID" value="NZ_AP018946.1"/>
</dbReference>
<dbReference type="InterPro" id="IPR010982">
    <property type="entry name" value="Lambda_DNA-bd_dom_sf"/>
</dbReference>
<dbReference type="Proteomes" id="UP000255129">
    <property type="component" value="Unassembled WGS sequence"/>
</dbReference>
<dbReference type="EMBL" id="UGUA01000002">
    <property type="protein sequence ID" value="SUC34368.1"/>
    <property type="molecule type" value="Genomic_DNA"/>
</dbReference>
<evidence type="ECO:0000313" key="2">
    <source>
        <dbReference type="EMBL" id="SUC34368.1"/>
    </source>
</evidence>
<evidence type="ECO:0000313" key="3">
    <source>
        <dbReference type="Proteomes" id="UP000255129"/>
    </source>
</evidence>
<accession>A0A379G062</accession>
<feature type="domain" description="HTH cro/C1-type" evidence="1">
    <location>
        <begin position="16"/>
        <end position="70"/>
    </location>
</feature>
<dbReference type="Gene3D" id="1.10.260.40">
    <property type="entry name" value="lambda repressor-like DNA-binding domains"/>
    <property type="match status" value="1"/>
</dbReference>
<organism evidence="2 3">
    <name type="scientific">Providencia rustigianii</name>
    <dbReference type="NCBI Taxonomy" id="158850"/>
    <lineage>
        <taxon>Bacteria</taxon>
        <taxon>Pseudomonadati</taxon>
        <taxon>Pseudomonadota</taxon>
        <taxon>Gammaproteobacteria</taxon>
        <taxon>Enterobacterales</taxon>
        <taxon>Morganellaceae</taxon>
        <taxon>Providencia</taxon>
    </lineage>
</organism>
<dbReference type="GO" id="GO:0003677">
    <property type="term" value="F:DNA binding"/>
    <property type="evidence" value="ECO:0007669"/>
    <property type="project" value="InterPro"/>
</dbReference>
<reference evidence="2 3" key="1">
    <citation type="submission" date="2018-06" db="EMBL/GenBank/DDBJ databases">
        <authorList>
            <consortium name="Pathogen Informatics"/>
            <person name="Doyle S."/>
        </authorList>
    </citation>
    <scope>NUCLEOTIDE SEQUENCE [LARGE SCALE GENOMIC DNA]</scope>
    <source>
        <strain evidence="2 3">NCTC12026</strain>
    </source>
</reference>
<protein>
    <submittedName>
        <fullName evidence="2">Transcriptional regulator, y4mF family</fullName>
    </submittedName>
</protein>
<dbReference type="CDD" id="cd00093">
    <property type="entry name" value="HTH_XRE"/>
    <property type="match status" value="1"/>
</dbReference>
<dbReference type="SUPFAM" id="SSF47413">
    <property type="entry name" value="lambda repressor-like DNA-binding domains"/>
    <property type="match status" value="1"/>
</dbReference>
<dbReference type="OrthoDB" id="6466804at2"/>
<dbReference type="PROSITE" id="PS50943">
    <property type="entry name" value="HTH_CROC1"/>
    <property type="match status" value="1"/>
</dbReference>
<evidence type="ECO:0000259" key="1">
    <source>
        <dbReference type="PROSITE" id="PS50943"/>
    </source>
</evidence>
<dbReference type="AlphaFoldDB" id="A0A379G062"/>